<dbReference type="EMBL" id="FOLB01000013">
    <property type="protein sequence ID" value="SFC89262.1"/>
    <property type="molecule type" value="Genomic_DNA"/>
</dbReference>
<dbReference type="Proteomes" id="UP000198832">
    <property type="component" value="Unassembled WGS sequence"/>
</dbReference>
<dbReference type="OrthoDB" id="3790967at2"/>
<evidence type="ECO:0000313" key="3">
    <source>
        <dbReference type="Proteomes" id="UP000198832"/>
    </source>
</evidence>
<sequence>MTLDTFEQSLLTELRAHVASRAPAPAHGRRRWAWGALPVGAAAAVTVALTLGGPSAAYAVDEAGNGDVVVTIHRLDDAAGLERALRAEGIDADVDYSGKTPPPPPDGAVTPQDGSPGPAQSTESGSSSQVEAEKPGGPGGPDGGTPPQRADITTSMTHDAFTVRIAPSTLPEGAVLHITTSGSLDAGVSGLMVKVAQES</sequence>
<protein>
    <submittedName>
        <fullName evidence="2">Uncharacterized protein</fullName>
    </submittedName>
</protein>
<dbReference type="AlphaFoldDB" id="A0A1I1MWI0"/>
<proteinExistence type="predicted"/>
<name>A0A1I1MWI0_9ACTN</name>
<dbReference type="RefSeq" id="WP_091125919.1">
    <property type="nucleotide sequence ID" value="NZ_FOLB01000013.1"/>
</dbReference>
<reference evidence="2 3" key="1">
    <citation type="submission" date="2016-10" db="EMBL/GenBank/DDBJ databases">
        <authorList>
            <person name="de Groot N.N."/>
        </authorList>
    </citation>
    <scope>NUCLEOTIDE SEQUENCE [LARGE SCALE GENOMIC DNA]</scope>
    <source>
        <strain evidence="2 3">CGMCC 1.7056</strain>
    </source>
</reference>
<keyword evidence="3" id="KW-1185">Reference proteome</keyword>
<evidence type="ECO:0000256" key="1">
    <source>
        <dbReference type="SAM" id="MobiDB-lite"/>
    </source>
</evidence>
<accession>A0A1I1MWI0</accession>
<organism evidence="2 3">
    <name type="scientific">Nocardioides terrae</name>
    <dbReference type="NCBI Taxonomy" id="574651"/>
    <lineage>
        <taxon>Bacteria</taxon>
        <taxon>Bacillati</taxon>
        <taxon>Actinomycetota</taxon>
        <taxon>Actinomycetes</taxon>
        <taxon>Propionibacteriales</taxon>
        <taxon>Nocardioidaceae</taxon>
        <taxon>Nocardioides</taxon>
    </lineage>
</organism>
<feature type="compositionally biased region" description="Polar residues" evidence="1">
    <location>
        <begin position="118"/>
        <end position="130"/>
    </location>
</feature>
<gene>
    <name evidence="2" type="ORF">SAMN04487968_11398</name>
</gene>
<evidence type="ECO:0000313" key="2">
    <source>
        <dbReference type="EMBL" id="SFC89262.1"/>
    </source>
</evidence>
<dbReference type="STRING" id="574651.SAMN04487968_11398"/>
<feature type="region of interest" description="Disordered" evidence="1">
    <location>
        <begin position="92"/>
        <end position="160"/>
    </location>
</feature>